<evidence type="ECO:0000256" key="1">
    <source>
        <dbReference type="ARBA" id="ARBA00022670"/>
    </source>
</evidence>
<dbReference type="InterPro" id="IPR051458">
    <property type="entry name" value="Cyt/Met_Dipeptidase"/>
</dbReference>
<dbReference type="GO" id="GO:0006508">
    <property type="term" value="P:proteolysis"/>
    <property type="evidence" value="ECO:0007669"/>
    <property type="project" value="UniProtKB-KW"/>
</dbReference>
<name>A0A932MP00_UNCTE</name>
<dbReference type="SUPFAM" id="SSF53187">
    <property type="entry name" value="Zn-dependent exopeptidases"/>
    <property type="match status" value="1"/>
</dbReference>
<dbReference type="EMBL" id="JACPUR010000023">
    <property type="protein sequence ID" value="MBI3128112.1"/>
    <property type="molecule type" value="Genomic_DNA"/>
</dbReference>
<dbReference type="GO" id="GO:0008233">
    <property type="term" value="F:peptidase activity"/>
    <property type="evidence" value="ECO:0007669"/>
    <property type="project" value="UniProtKB-KW"/>
</dbReference>
<keyword evidence="3" id="KW-0378">Hydrolase</keyword>
<dbReference type="Gene3D" id="3.40.630.10">
    <property type="entry name" value="Zn peptidases"/>
    <property type="match status" value="1"/>
</dbReference>
<keyword evidence="1" id="KW-0645">Protease</keyword>
<comment type="caution">
    <text evidence="5">The sequence shown here is derived from an EMBL/GenBank/DDBJ whole genome shotgun (WGS) entry which is preliminary data.</text>
</comment>
<dbReference type="InterPro" id="IPR002933">
    <property type="entry name" value="Peptidase_M20"/>
</dbReference>
<reference evidence="5" key="1">
    <citation type="submission" date="2020-07" db="EMBL/GenBank/DDBJ databases">
        <title>Huge and variable diversity of episymbiotic CPR bacteria and DPANN archaea in groundwater ecosystems.</title>
        <authorList>
            <person name="He C.Y."/>
            <person name="Keren R."/>
            <person name="Whittaker M."/>
            <person name="Farag I.F."/>
            <person name="Doudna J."/>
            <person name="Cate J.H.D."/>
            <person name="Banfield J.F."/>
        </authorList>
    </citation>
    <scope>NUCLEOTIDE SEQUENCE</scope>
    <source>
        <strain evidence="5">NC_groundwater_763_Ag_S-0.2um_68_21</strain>
    </source>
</reference>
<dbReference type="GO" id="GO:0046872">
    <property type="term" value="F:metal ion binding"/>
    <property type="evidence" value="ECO:0007669"/>
    <property type="project" value="UniProtKB-KW"/>
</dbReference>
<dbReference type="Proteomes" id="UP000782312">
    <property type="component" value="Unassembled WGS sequence"/>
</dbReference>
<dbReference type="NCBIfam" id="NF005034">
    <property type="entry name" value="PRK06446.1"/>
    <property type="match status" value="1"/>
</dbReference>
<dbReference type="Pfam" id="PF01546">
    <property type="entry name" value="Peptidase_M20"/>
    <property type="match status" value="1"/>
</dbReference>
<evidence type="ECO:0000256" key="3">
    <source>
        <dbReference type="ARBA" id="ARBA00022801"/>
    </source>
</evidence>
<dbReference type="PANTHER" id="PTHR43270:SF8">
    <property type="entry name" value="DI- AND TRIPEPTIDASE DUG2-RELATED"/>
    <property type="match status" value="1"/>
</dbReference>
<evidence type="ECO:0000256" key="2">
    <source>
        <dbReference type="ARBA" id="ARBA00022723"/>
    </source>
</evidence>
<keyword evidence="2" id="KW-0479">Metal-binding</keyword>
<evidence type="ECO:0000259" key="4">
    <source>
        <dbReference type="Pfam" id="PF07687"/>
    </source>
</evidence>
<feature type="domain" description="Peptidase M20 dimerisation" evidence="4">
    <location>
        <begin position="192"/>
        <end position="350"/>
    </location>
</feature>
<gene>
    <name evidence="5" type="ORF">HYZ11_10950</name>
</gene>
<sequence length="452" mass="50252">MASRDLAPVFAHIDKNADQIVADLQELCRQPSVSTTHTGIEEMADLVKRRLERTGFQATIHRTQGHPIVTGRHPGAGRKTLLFYNHYDVQPAEPLSEWTSPPFEARVVDGHVIARGSTDNKGNIISRLAAFEALLAVRGELPCDVKYIIEGEEEIGSPSLEAFIPAHKALLAADGCIWEDTFREDVPVLDLGNKGLLYLELTCRTANVDFHSSNGQIYENAAWRLVWALSTMKDEDENVKVEGFLDDVAPLTPKEEGLLRRIPPYSGAERKRKFSLRRFVLDLPDAELPRRHLTVPSFNIAGFDAGYTGEGVKTIVSGRARAKLDFRLVVNQDPDKIMACIRRHLDKHGFKDIEVRKLFQSYPAKSDPESALVEACARASHHLYEKDPVINPFGIGGTPTWMVIRELGIPLVSTGVGYVTARTHSANENLKVEHLTEGAKFMAAICDEFASR</sequence>
<protein>
    <submittedName>
        <fullName evidence="5">M20/M25/M40 family metallo-hydrolase</fullName>
    </submittedName>
</protein>
<dbReference type="InterPro" id="IPR011650">
    <property type="entry name" value="Peptidase_M20_dimer"/>
</dbReference>
<dbReference type="Gene3D" id="3.30.70.360">
    <property type="match status" value="1"/>
</dbReference>
<accession>A0A932MP00</accession>
<evidence type="ECO:0000313" key="6">
    <source>
        <dbReference type="Proteomes" id="UP000782312"/>
    </source>
</evidence>
<organism evidence="5 6">
    <name type="scientific">Tectimicrobiota bacterium</name>
    <dbReference type="NCBI Taxonomy" id="2528274"/>
    <lineage>
        <taxon>Bacteria</taxon>
        <taxon>Pseudomonadati</taxon>
        <taxon>Nitrospinota/Tectimicrobiota group</taxon>
        <taxon>Candidatus Tectimicrobiota</taxon>
    </lineage>
</organism>
<dbReference type="Pfam" id="PF07687">
    <property type="entry name" value="M20_dimer"/>
    <property type="match status" value="1"/>
</dbReference>
<dbReference type="PANTHER" id="PTHR43270">
    <property type="entry name" value="BETA-ALA-HIS DIPEPTIDASE"/>
    <property type="match status" value="1"/>
</dbReference>
<dbReference type="AlphaFoldDB" id="A0A932MP00"/>
<evidence type="ECO:0000313" key="5">
    <source>
        <dbReference type="EMBL" id="MBI3128112.1"/>
    </source>
</evidence>
<proteinExistence type="predicted"/>